<evidence type="ECO:0000313" key="3">
    <source>
        <dbReference type="Proteomes" id="UP000799770"/>
    </source>
</evidence>
<keyword evidence="1" id="KW-0472">Membrane</keyword>
<dbReference type="EMBL" id="ML977320">
    <property type="protein sequence ID" value="KAF2116720.1"/>
    <property type="molecule type" value="Genomic_DNA"/>
</dbReference>
<feature type="transmembrane region" description="Helical" evidence="1">
    <location>
        <begin position="127"/>
        <end position="150"/>
    </location>
</feature>
<proteinExistence type="predicted"/>
<protein>
    <submittedName>
        <fullName evidence="2">Uncharacterized protein</fullName>
    </submittedName>
</protein>
<evidence type="ECO:0000313" key="2">
    <source>
        <dbReference type="EMBL" id="KAF2116720.1"/>
    </source>
</evidence>
<keyword evidence="1" id="KW-0812">Transmembrane</keyword>
<feature type="transmembrane region" description="Helical" evidence="1">
    <location>
        <begin position="203"/>
        <end position="221"/>
    </location>
</feature>
<keyword evidence="1" id="KW-1133">Transmembrane helix</keyword>
<gene>
    <name evidence="2" type="ORF">BDV96DRAFT_645133</name>
</gene>
<keyword evidence="3" id="KW-1185">Reference proteome</keyword>
<dbReference type="OrthoDB" id="3793756at2759"/>
<organism evidence="2 3">
    <name type="scientific">Lophiotrema nucula</name>
    <dbReference type="NCBI Taxonomy" id="690887"/>
    <lineage>
        <taxon>Eukaryota</taxon>
        <taxon>Fungi</taxon>
        <taxon>Dikarya</taxon>
        <taxon>Ascomycota</taxon>
        <taxon>Pezizomycotina</taxon>
        <taxon>Dothideomycetes</taxon>
        <taxon>Pleosporomycetidae</taxon>
        <taxon>Pleosporales</taxon>
        <taxon>Lophiotremataceae</taxon>
        <taxon>Lophiotrema</taxon>
    </lineage>
</organism>
<dbReference type="AlphaFoldDB" id="A0A6A5ZB84"/>
<dbReference type="Proteomes" id="UP000799770">
    <property type="component" value="Unassembled WGS sequence"/>
</dbReference>
<name>A0A6A5ZB84_9PLEO</name>
<feature type="transmembrane region" description="Helical" evidence="1">
    <location>
        <begin position="89"/>
        <end position="115"/>
    </location>
</feature>
<feature type="transmembrane region" description="Helical" evidence="1">
    <location>
        <begin position="170"/>
        <end position="191"/>
    </location>
</feature>
<reference evidence="2" key="1">
    <citation type="journal article" date="2020" name="Stud. Mycol.">
        <title>101 Dothideomycetes genomes: a test case for predicting lifestyles and emergence of pathogens.</title>
        <authorList>
            <person name="Haridas S."/>
            <person name="Albert R."/>
            <person name="Binder M."/>
            <person name="Bloem J."/>
            <person name="Labutti K."/>
            <person name="Salamov A."/>
            <person name="Andreopoulos B."/>
            <person name="Baker S."/>
            <person name="Barry K."/>
            <person name="Bills G."/>
            <person name="Bluhm B."/>
            <person name="Cannon C."/>
            <person name="Castanera R."/>
            <person name="Culley D."/>
            <person name="Daum C."/>
            <person name="Ezra D."/>
            <person name="Gonzalez J."/>
            <person name="Henrissat B."/>
            <person name="Kuo A."/>
            <person name="Liang C."/>
            <person name="Lipzen A."/>
            <person name="Lutzoni F."/>
            <person name="Magnuson J."/>
            <person name="Mondo S."/>
            <person name="Nolan M."/>
            <person name="Ohm R."/>
            <person name="Pangilinan J."/>
            <person name="Park H.-J."/>
            <person name="Ramirez L."/>
            <person name="Alfaro M."/>
            <person name="Sun H."/>
            <person name="Tritt A."/>
            <person name="Yoshinaga Y."/>
            <person name="Zwiers L.-H."/>
            <person name="Turgeon B."/>
            <person name="Goodwin S."/>
            <person name="Spatafora J."/>
            <person name="Crous P."/>
            <person name="Grigoriev I."/>
        </authorList>
    </citation>
    <scope>NUCLEOTIDE SEQUENCE</scope>
    <source>
        <strain evidence="2">CBS 627.86</strain>
    </source>
</reference>
<evidence type="ECO:0000256" key="1">
    <source>
        <dbReference type="SAM" id="Phobius"/>
    </source>
</evidence>
<sequence>MAAIITPLLDLTKDATNLAGYALVNTYDVMTRLRKNPDESPVSATKRAFKASSIAARQAAKDVCTWIYEHPMRSSQVISYYGAPVVAPYFAGSMMAAVGVGQLAPVAAIVASSFAKFRMRQVTAGTFYALLQSAGLGSVAAQAMSMAGFLSLSGIGPNGQKAQEWLISTAYKLGGFQTPIVGISVSIMGTLMGSIGMLPAVDLAGGAMSSVGVMSLIALWAELRSLAMFSALKWMKEKAVEKFQHCIAPIKLLEEWCSDMTGSASTFFKGWSLPLKGLESNWRHLIYVAKSSEQRQLCSRYAMKAQRIEENFDEWEMMDVDVEDEFSVISLAPETPSSLARFTSRSTPAPLLVKEDDEVESVFINWDHVLHGGLAAQGAFPENLSEVSYFIDCGSDCDNETLQLFSDDEEEAAESENSCSNDGGRFVACSFEEEHNGEPSALVGELCLDIEIWAST</sequence>
<accession>A0A6A5ZB84</accession>